<evidence type="ECO:0000256" key="4">
    <source>
        <dbReference type="ARBA" id="ARBA00022490"/>
    </source>
</evidence>
<accession>A0ABY9TX43</accession>
<comment type="similarity">
    <text evidence="2">Belongs to the RdgC family.</text>
</comment>
<dbReference type="InterPro" id="IPR007476">
    <property type="entry name" value="RdgC"/>
</dbReference>
<gene>
    <name evidence="6" type="primary">rdgC</name>
    <name evidence="6" type="ORF">RGQ13_05380</name>
</gene>
<dbReference type="RefSeq" id="WP_348392539.1">
    <property type="nucleotide sequence ID" value="NZ_CP134145.1"/>
</dbReference>
<protein>
    <recommendedName>
        <fullName evidence="3">Recombination-associated protein RdgC</fullName>
    </recommendedName>
</protein>
<organism evidence="6 7">
    <name type="scientific">Thalassotalea psychrophila</name>
    <dbReference type="NCBI Taxonomy" id="3065647"/>
    <lineage>
        <taxon>Bacteria</taxon>
        <taxon>Pseudomonadati</taxon>
        <taxon>Pseudomonadota</taxon>
        <taxon>Gammaproteobacteria</taxon>
        <taxon>Alteromonadales</taxon>
        <taxon>Colwelliaceae</taxon>
        <taxon>Thalassotalea</taxon>
    </lineage>
</organism>
<evidence type="ECO:0000256" key="3">
    <source>
        <dbReference type="ARBA" id="ARBA00022296"/>
    </source>
</evidence>
<dbReference type="NCBIfam" id="NF001464">
    <property type="entry name" value="PRK00321.1-5"/>
    <property type="match status" value="1"/>
</dbReference>
<evidence type="ECO:0000313" key="6">
    <source>
        <dbReference type="EMBL" id="WNC73427.1"/>
    </source>
</evidence>
<sequence>MWFKNLYIFAFTKPFTHSEEDLEKALHEHVFARCGSTELSRFGWSNALGKHGESLLHYTNGCFFLNARKEEKMLPASVIKEKLEEKVEALQHEHSRKATKKEKEQFKEDITFELLPRAFSRISDTQGYVCPEKNIIVINSSSRGKAEDFLALLRKCLGSLPVTSFVPEAGAETTMTSWLLEQTLPERFTIGFEGELKAMGDDGAVLRCKNQDLLSDEILAHLGENGEKQVVKIAFDWDQTLSCVLADDLSVKRVKFHDSVYEQNEDIPTDDMIVKIDADLTLMTGEVNRFIEDMLAQFELATNSYLED</sequence>
<dbReference type="PANTHER" id="PTHR38103:SF1">
    <property type="entry name" value="RECOMBINATION-ASSOCIATED PROTEIN RDGC"/>
    <property type="match status" value="1"/>
</dbReference>
<keyword evidence="5" id="KW-0233">DNA recombination</keyword>
<evidence type="ECO:0000313" key="7">
    <source>
        <dbReference type="Proteomes" id="UP001258994"/>
    </source>
</evidence>
<name>A0ABY9TX43_9GAMM</name>
<comment type="subcellular location">
    <subcellularLocation>
        <location evidence="1">Cytoplasm</location>
        <location evidence="1">Nucleoid</location>
    </subcellularLocation>
</comment>
<keyword evidence="7" id="KW-1185">Reference proteome</keyword>
<dbReference type="EMBL" id="CP134145">
    <property type="protein sequence ID" value="WNC73427.1"/>
    <property type="molecule type" value="Genomic_DNA"/>
</dbReference>
<dbReference type="Pfam" id="PF04381">
    <property type="entry name" value="RdgC"/>
    <property type="match status" value="1"/>
</dbReference>
<evidence type="ECO:0000256" key="5">
    <source>
        <dbReference type="ARBA" id="ARBA00023172"/>
    </source>
</evidence>
<dbReference type="NCBIfam" id="NF001462">
    <property type="entry name" value="PRK00321.1-3"/>
    <property type="match status" value="1"/>
</dbReference>
<proteinExistence type="inferred from homology"/>
<keyword evidence="4" id="KW-0963">Cytoplasm</keyword>
<dbReference type="PANTHER" id="PTHR38103">
    <property type="entry name" value="RECOMBINATION-ASSOCIATED PROTEIN RDGC"/>
    <property type="match status" value="1"/>
</dbReference>
<evidence type="ECO:0000256" key="2">
    <source>
        <dbReference type="ARBA" id="ARBA00008657"/>
    </source>
</evidence>
<reference evidence="7" key="1">
    <citation type="submission" date="2023-09" db="EMBL/GenBank/DDBJ databases">
        <authorList>
            <person name="Li S."/>
            <person name="Li X."/>
            <person name="Zhang C."/>
            <person name="Zhao Z."/>
        </authorList>
    </citation>
    <scope>NUCLEOTIDE SEQUENCE [LARGE SCALE GENOMIC DNA]</scope>
    <source>
        <strain evidence="7">SQ149</strain>
    </source>
</reference>
<evidence type="ECO:0000256" key="1">
    <source>
        <dbReference type="ARBA" id="ARBA00004453"/>
    </source>
</evidence>
<dbReference type="Proteomes" id="UP001258994">
    <property type="component" value="Chromosome"/>
</dbReference>